<dbReference type="Proteomes" id="UP000234950">
    <property type="component" value="Unassembled WGS sequence"/>
</dbReference>
<reference evidence="1 2" key="1">
    <citation type="submission" date="2017-11" db="EMBL/GenBank/DDBJ databases">
        <title>Comparitive Functional Genomics of Dry Heat Resistant strains isolated from the Viking Spacecraft.</title>
        <authorList>
            <person name="Seuylemezian A."/>
            <person name="Cooper K."/>
            <person name="Vaishampayan P."/>
        </authorList>
    </citation>
    <scope>NUCLEOTIDE SEQUENCE [LARGE SCALE GENOMIC DNA]</scope>
    <source>
        <strain evidence="1 2">V32-6</strain>
    </source>
</reference>
<dbReference type="AlphaFoldDB" id="A0A2N5HSP1"/>
<proteinExistence type="predicted"/>
<name>A0A2N5HSP1_9BACI</name>
<evidence type="ECO:0000313" key="2">
    <source>
        <dbReference type="Proteomes" id="UP000234950"/>
    </source>
</evidence>
<organism evidence="1 2">
    <name type="scientific">Neobacillus cucumis</name>
    <dbReference type="NCBI Taxonomy" id="1740721"/>
    <lineage>
        <taxon>Bacteria</taxon>
        <taxon>Bacillati</taxon>
        <taxon>Bacillota</taxon>
        <taxon>Bacilli</taxon>
        <taxon>Bacillales</taxon>
        <taxon>Bacillaceae</taxon>
        <taxon>Neobacillus</taxon>
    </lineage>
</organism>
<sequence length="124" mass="14966">MNMVDSYVNFHVNVLFYYILWKAVNVFMNQDFTINQEQIPKFKSHEEARTYFKNLYSDRFLLRGTDMTDGKKVTIYHLVKDPEVYQPYMESFSHEVKHEITNMEVFKSYNTIEIDENGNIHFQS</sequence>
<accession>A0A2N5HSP1</accession>
<dbReference type="EMBL" id="PGVE01000017">
    <property type="protein sequence ID" value="PLS08533.1"/>
    <property type="molecule type" value="Genomic_DNA"/>
</dbReference>
<gene>
    <name evidence="1" type="ORF">CVD27_03805</name>
</gene>
<evidence type="ECO:0000313" key="1">
    <source>
        <dbReference type="EMBL" id="PLS08533.1"/>
    </source>
</evidence>
<comment type="caution">
    <text evidence="1">The sequence shown here is derived from an EMBL/GenBank/DDBJ whole genome shotgun (WGS) entry which is preliminary data.</text>
</comment>
<keyword evidence="2" id="KW-1185">Reference proteome</keyword>
<protein>
    <submittedName>
        <fullName evidence="1">Uncharacterized protein</fullName>
    </submittedName>
</protein>
<dbReference type="OrthoDB" id="2428270at2"/>